<reference evidence="12" key="1">
    <citation type="submission" date="2016-10" db="EMBL/GenBank/DDBJ databases">
        <authorList>
            <person name="Varghese N."/>
            <person name="Submissions S."/>
        </authorList>
    </citation>
    <scope>NUCLEOTIDE SEQUENCE [LARGE SCALE GENOMIC DNA]</scope>
    <source>
        <strain evidence="12">CGMCC 1.3431</strain>
    </source>
</reference>
<proteinExistence type="inferred from homology"/>
<organism evidence="11 12">
    <name type="scientific">Asticcacaulis taihuensis</name>
    <dbReference type="NCBI Taxonomy" id="260084"/>
    <lineage>
        <taxon>Bacteria</taxon>
        <taxon>Pseudomonadati</taxon>
        <taxon>Pseudomonadota</taxon>
        <taxon>Alphaproteobacteria</taxon>
        <taxon>Caulobacterales</taxon>
        <taxon>Caulobacteraceae</taxon>
        <taxon>Asticcacaulis</taxon>
    </lineage>
</organism>
<evidence type="ECO:0000313" key="11">
    <source>
        <dbReference type="EMBL" id="SCW54003.1"/>
    </source>
</evidence>
<keyword evidence="4" id="KW-0274">FAD</keyword>
<evidence type="ECO:0000256" key="1">
    <source>
        <dbReference type="ARBA" id="ARBA00001974"/>
    </source>
</evidence>
<feature type="signal peptide" evidence="9">
    <location>
        <begin position="1"/>
        <end position="27"/>
    </location>
</feature>
<evidence type="ECO:0000256" key="8">
    <source>
        <dbReference type="ARBA" id="ARBA00049547"/>
    </source>
</evidence>
<dbReference type="GO" id="GO:0003884">
    <property type="term" value="F:D-amino-acid oxidase activity"/>
    <property type="evidence" value="ECO:0007669"/>
    <property type="project" value="UniProtKB-EC"/>
</dbReference>
<sequence length="382" mass="41702">MDRRTLIRTGLATALLAPLTTPRMALAAEPPLIPIRTDPAQVFRTTVCLRPFRAKGPRIESESVGRKQVIHNYGHGGSGWSLSWGSAAEAVWLAMQSSPRKLAVIGAGALGLTAAITAQRAGAEVTIYAKERFPFVRSARATGIWSPDSRVAQTTAMPADFPVRWERMARTSVALHESYVGSAGNPVEWIDYYILRDPEPESLPTAPEAPEAFDPGFASLNDRLQGLMPHSGPVAPETTPFAAAQVRRAANLSFNIADYGRQLEADFLLAGGRFEHMEFHEPSDLSRLKEKVVINCTGYGARALWRDESVIPVRGQIVWLTPQEGVHYGFYSHGIGVLARRDGIVVQDFGPDEAFGWNDANETADPVAAQATLEKLKTVYRA</sequence>
<dbReference type="InterPro" id="IPR006076">
    <property type="entry name" value="FAD-dep_OxRdtase"/>
</dbReference>
<evidence type="ECO:0000259" key="10">
    <source>
        <dbReference type="Pfam" id="PF01266"/>
    </source>
</evidence>
<comment type="catalytic activity">
    <reaction evidence="8">
        <text>a D-alpha-amino acid + O2 + H2O = a 2-oxocarboxylate + H2O2 + NH4(+)</text>
        <dbReference type="Rhea" id="RHEA:21816"/>
        <dbReference type="ChEBI" id="CHEBI:15377"/>
        <dbReference type="ChEBI" id="CHEBI:15379"/>
        <dbReference type="ChEBI" id="CHEBI:16240"/>
        <dbReference type="ChEBI" id="CHEBI:28938"/>
        <dbReference type="ChEBI" id="CHEBI:35179"/>
        <dbReference type="ChEBI" id="CHEBI:59871"/>
        <dbReference type="EC" id="1.4.3.3"/>
    </reaction>
    <physiologicalReaction direction="left-to-right" evidence="8">
        <dbReference type="Rhea" id="RHEA:21817"/>
    </physiologicalReaction>
</comment>
<name>A0A1G4RAS6_9CAUL</name>
<dbReference type="InterPro" id="IPR023209">
    <property type="entry name" value="DAO"/>
</dbReference>
<protein>
    <recommendedName>
        <fullName evidence="7">D-amino-acid oxidase</fullName>
        <ecNumber evidence="6">1.4.3.3</ecNumber>
    </recommendedName>
</protein>
<keyword evidence="12" id="KW-1185">Reference proteome</keyword>
<dbReference type="Gene3D" id="3.40.50.720">
    <property type="entry name" value="NAD(P)-binding Rossmann-like Domain"/>
    <property type="match status" value="3"/>
</dbReference>
<dbReference type="GO" id="GO:0071949">
    <property type="term" value="F:FAD binding"/>
    <property type="evidence" value="ECO:0007669"/>
    <property type="project" value="InterPro"/>
</dbReference>
<comment type="cofactor">
    <cofactor evidence="1">
        <name>FAD</name>
        <dbReference type="ChEBI" id="CHEBI:57692"/>
    </cofactor>
</comment>
<dbReference type="PROSITE" id="PS00677">
    <property type="entry name" value="DAO"/>
    <property type="match status" value="1"/>
</dbReference>
<dbReference type="InterPro" id="IPR006181">
    <property type="entry name" value="D-amino_acid_oxidase_CS"/>
</dbReference>
<keyword evidence="9" id="KW-0732">Signal</keyword>
<evidence type="ECO:0000256" key="2">
    <source>
        <dbReference type="ARBA" id="ARBA00006730"/>
    </source>
</evidence>
<dbReference type="EMBL" id="FMTS01000002">
    <property type="protein sequence ID" value="SCW54003.1"/>
    <property type="molecule type" value="Genomic_DNA"/>
</dbReference>
<evidence type="ECO:0000256" key="9">
    <source>
        <dbReference type="SAM" id="SignalP"/>
    </source>
</evidence>
<accession>A0A1G4RAS6</accession>
<evidence type="ECO:0000256" key="7">
    <source>
        <dbReference type="ARBA" id="ARBA00039751"/>
    </source>
</evidence>
<comment type="similarity">
    <text evidence="2">Belongs to the DAMOX/DASOX family.</text>
</comment>
<keyword evidence="3" id="KW-0285">Flavoprotein</keyword>
<dbReference type="STRING" id="260084.SAMN02927928_1741"/>
<evidence type="ECO:0000256" key="6">
    <source>
        <dbReference type="ARBA" id="ARBA00039101"/>
    </source>
</evidence>
<dbReference type="GO" id="GO:0005737">
    <property type="term" value="C:cytoplasm"/>
    <property type="evidence" value="ECO:0007669"/>
    <property type="project" value="TreeGrafter"/>
</dbReference>
<feature type="chain" id="PRO_5011573864" description="D-amino-acid oxidase" evidence="9">
    <location>
        <begin position="28"/>
        <end position="382"/>
    </location>
</feature>
<feature type="domain" description="FAD dependent oxidoreductase" evidence="10">
    <location>
        <begin position="102"/>
        <end position="380"/>
    </location>
</feature>
<evidence type="ECO:0000256" key="3">
    <source>
        <dbReference type="ARBA" id="ARBA00022630"/>
    </source>
</evidence>
<dbReference type="RefSeq" id="WP_090647328.1">
    <property type="nucleotide sequence ID" value="NZ_CBCRYE010000004.1"/>
</dbReference>
<dbReference type="EC" id="1.4.3.3" evidence="6"/>
<evidence type="ECO:0000313" key="12">
    <source>
        <dbReference type="Proteomes" id="UP000199150"/>
    </source>
</evidence>
<dbReference type="PANTHER" id="PTHR11530:SF11">
    <property type="entry name" value="D-ASPARTATE OXIDASE"/>
    <property type="match status" value="1"/>
</dbReference>
<evidence type="ECO:0000256" key="4">
    <source>
        <dbReference type="ARBA" id="ARBA00022827"/>
    </source>
</evidence>
<dbReference type="Pfam" id="PF01266">
    <property type="entry name" value="DAO"/>
    <property type="match status" value="1"/>
</dbReference>
<dbReference type="Proteomes" id="UP000199150">
    <property type="component" value="Unassembled WGS sequence"/>
</dbReference>
<dbReference type="AlphaFoldDB" id="A0A1G4RAS6"/>
<keyword evidence="5" id="KW-0560">Oxidoreductase</keyword>
<dbReference type="PANTHER" id="PTHR11530">
    <property type="entry name" value="D-AMINO ACID OXIDASE"/>
    <property type="match status" value="1"/>
</dbReference>
<evidence type="ECO:0000256" key="5">
    <source>
        <dbReference type="ARBA" id="ARBA00023002"/>
    </source>
</evidence>
<dbReference type="OrthoDB" id="246701at2"/>
<dbReference type="SUPFAM" id="SSF51971">
    <property type="entry name" value="Nucleotide-binding domain"/>
    <property type="match status" value="1"/>
</dbReference>
<gene>
    <name evidence="11" type="ORF">SAMN02927928_1741</name>
</gene>
<dbReference type="GO" id="GO:0019478">
    <property type="term" value="P:D-amino acid catabolic process"/>
    <property type="evidence" value="ECO:0007669"/>
    <property type="project" value="TreeGrafter"/>
</dbReference>